<dbReference type="RefSeq" id="WP_200590018.1">
    <property type="nucleotide sequence ID" value="NZ_JAEPBG010000001.1"/>
</dbReference>
<organism evidence="2 3">
    <name type="scientific">Noviherbaspirillum pedocola</name>
    <dbReference type="NCBI Taxonomy" id="2801341"/>
    <lineage>
        <taxon>Bacteria</taxon>
        <taxon>Pseudomonadati</taxon>
        <taxon>Pseudomonadota</taxon>
        <taxon>Betaproteobacteria</taxon>
        <taxon>Burkholderiales</taxon>
        <taxon>Oxalobacteraceae</taxon>
        <taxon>Noviherbaspirillum</taxon>
    </lineage>
</organism>
<gene>
    <name evidence="2" type="ORF">JJB74_01545</name>
</gene>
<comment type="caution">
    <text evidence="2">The sequence shown here is derived from an EMBL/GenBank/DDBJ whole genome shotgun (WGS) entry which is preliminary data.</text>
</comment>
<keyword evidence="1" id="KW-1133">Transmembrane helix</keyword>
<dbReference type="Proteomes" id="UP000622890">
    <property type="component" value="Unassembled WGS sequence"/>
</dbReference>
<feature type="transmembrane region" description="Helical" evidence="1">
    <location>
        <begin position="195"/>
        <end position="216"/>
    </location>
</feature>
<reference evidence="2" key="1">
    <citation type="submission" date="2021-01" db="EMBL/GenBank/DDBJ databases">
        <title>Genome sequence of strain Noviherbaspirillum sp. DKR-6.</title>
        <authorList>
            <person name="Chaudhary D.K."/>
        </authorList>
    </citation>
    <scope>NUCLEOTIDE SEQUENCE</scope>
    <source>
        <strain evidence="2">DKR-6</strain>
    </source>
</reference>
<evidence type="ECO:0000313" key="3">
    <source>
        <dbReference type="Proteomes" id="UP000622890"/>
    </source>
</evidence>
<proteinExistence type="predicted"/>
<protein>
    <submittedName>
        <fullName evidence="2">DUF1345 domain-containing protein</fullName>
    </submittedName>
</protein>
<feature type="transmembrane region" description="Helical" evidence="1">
    <location>
        <begin position="14"/>
        <end position="32"/>
    </location>
</feature>
<dbReference type="InterPro" id="IPR009781">
    <property type="entry name" value="DUF1345"/>
</dbReference>
<name>A0A934SV42_9BURK</name>
<accession>A0A934SV42</accession>
<keyword evidence="3" id="KW-1185">Reference proteome</keyword>
<dbReference type="AlphaFoldDB" id="A0A934SV42"/>
<dbReference type="EMBL" id="JAEPBG010000001">
    <property type="protein sequence ID" value="MBK4733304.1"/>
    <property type="molecule type" value="Genomic_DNA"/>
</dbReference>
<keyword evidence="1" id="KW-0812">Transmembrane</keyword>
<feature type="transmembrane region" description="Helical" evidence="1">
    <location>
        <begin position="39"/>
        <end position="57"/>
    </location>
</feature>
<feature type="transmembrane region" description="Helical" evidence="1">
    <location>
        <begin position="77"/>
        <end position="98"/>
    </location>
</feature>
<feature type="transmembrane region" description="Helical" evidence="1">
    <location>
        <begin position="110"/>
        <end position="133"/>
    </location>
</feature>
<dbReference type="Pfam" id="PF07077">
    <property type="entry name" value="DUF1345"/>
    <property type="match status" value="1"/>
</dbReference>
<evidence type="ECO:0000313" key="2">
    <source>
        <dbReference type="EMBL" id="MBK4733304.1"/>
    </source>
</evidence>
<keyword evidence="1" id="KW-0472">Membrane</keyword>
<evidence type="ECO:0000256" key="1">
    <source>
        <dbReference type="SAM" id="Phobius"/>
    </source>
</evidence>
<sequence length="218" mass="23597">MILARHLIRSRPRLSFALATGIVVTCLLPAHLGGVARGLVGWNVVVWTYLLLVGWLMGRSDHHRVRAVALQEDQTALAVLALMSLAAVASVVAIVFELASAGKLSFSQRLFHYLLTGCTVLGSWGMVATIFTFHYAVLFYKSPCEARALGFPDHEPEPNYWDFLYFSFTIAVAAQTSDISVLSRPARKAVLAQSVLAFFFNAAILGLSVNIAASAVGS</sequence>